<comment type="caution">
    <text evidence="2">The sequence shown here is derived from an EMBL/GenBank/DDBJ whole genome shotgun (WGS) entry which is preliminary data.</text>
</comment>
<accession>A0A3A1WJ46</accession>
<evidence type="ECO:0000313" key="3">
    <source>
        <dbReference type="Proteomes" id="UP000265750"/>
    </source>
</evidence>
<dbReference type="GO" id="GO:0016787">
    <property type="term" value="F:hydrolase activity"/>
    <property type="evidence" value="ECO:0007669"/>
    <property type="project" value="UniProtKB-KW"/>
</dbReference>
<dbReference type="InterPro" id="IPR000073">
    <property type="entry name" value="AB_hydrolase_1"/>
</dbReference>
<sequence>MQRSADKLFHGFRSAVVATDDGPLAVLTGGSGPPVLLLHGYPQTRAAWHLVAGGLAARRTVVLADLPGYGDSPLGSCDGSKRMMAARLVALMRALGHRRFAVVGHDRGGRVAYRMALDHPDAVEALTVVAVVPTPEMWEGADLAFGLKAWHWYMLAQPAPLPEALLGAAPSLLLDTTLEAMAGGPGRLDPLALADYHAAFARPEVRHGICQDYRAGAAADHAHDLEDRRAGRRIAAPVQVLWPAGKAGPGGRDVGDIWRPWCESADVFEVGGGHLLPETASEAVLAALVPFLERTGAGRDGA</sequence>
<dbReference type="Proteomes" id="UP000265750">
    <property type="component" value="Unassembled WGS sequence"/>
</dbReference>
<dbReference type="PANTHER" id="PTHR43798">
    <property type="entry name" value="MONOACYLGLYCEROL LIPASE"/>
    <property type="match status" value="1"/>
</dbReference>
<gene>
    <name evidence="2" type="ORF">D3218_17375</name>
</gene>
<evidence type="ECO:0000259" key="1">
    <source>
        <dbReference type="Pfam" id="PF00561"/>
    </source>
</evidence>
<dbReference type="SUPFAM" id="SSF53474">
    <property type="entry name" value="alpha/beta-Hydrolases"/>
    <property type="match status" value="1"/>
</dbReference>
<proteinExistence type="predicted"/>
<keyword evidence="3" id="KW-1185">Reference proteome</keyword>
<dbReference type="PRINTS" id="PR00111">
    <property type="entry name" value="ABHYDROLASE"/>
</dbReference>
<dbReference type="InterPro" id="IPR029058">
    <property type="entry name" value="AB_hydrolase_fold"/>
</dbReference>
<dbReference type="RefSeq" id="WP_119541338.1">
    <property type="nucleotide sequence ID" value="NZ_QYRN01000010.1"/>
</dbReference>
<dbReference type="AlphaFoldDB" id="A0A3A1WJ46"/>
<evidence type="ECO:0000313" key="2">
    <source>
        <dbReference type="EMBL" id="RIX98503.1"/>
    </source>
</evidence>
<dbReference type="GO" id="GO:0016020">
    <property type="term" value="C:membrane"/>
    <property type="evidence" value="ECO:0007669"/>
    <property type="project" value="TreeGrafter"/>
</dbReference>
<protein>
    <submittedName>
        <fullName evidence="2">Alpha/beta hydrolase</fullName>
    </submittedName>
</protein>
<dbReference type="PANTHER" id="PTHR43798:SF33">
    <property type="entry name" value="HYDROLASE, PUTATIVE (AFU_ORTHOLOGUE AFUA_2G14860)-RELATED"/>
    <property type="match status" value="1"/>
</dbReference>
<dbReference type="Pfam" id="PF00561">
    <property type="entry name" value="Abhydrolase_1"/>
    <property type="match status" value="1"/>
</dbReference>
<dbReference type="Gene3D" id="3.40.50.1820">
    <property type="entry name" value="alpha/beta hydrolase"/>
    <property type="match status" value="1"/>
</dbReference>
<dbReference type="OrthoDB" id="9812774at2"/>
<dbReference type="EMBL" id="QYRN01000010">
    <property type="protein sequence ID" value="RIX98503.1"/>
    <property type="molecule type" value="Genomic_DNA"/>
</dbReference>
<keyword evidence="2" id="KW-0378">Hydrolase</keyword>
<organism evidence="2 3">
    <name type="scientific">Aureimonas flava</name>
    <dbReference type="NCBI Taxonomy" id="2320271"/>
    <lineage>
        <taxon>Bacteria</taxon>
        <taxon>Pseudomonadati</taxon>
        <taxon>Pseudomonadota</taxon>
        <taxon>Alphaproteobacteria</taxon>
        <taxon>Hyphomicrobiales</taxon>
        <taxon>Aurantimonadaceae</taxon>
        <taxon>Aureimonas</taxon>
    </lineage>
</organism>
<dbReference type="InterPro" id="IPR050266">
    <property type="entry name" value="AB_hydrolase_sf"/>
</dbReference>
<reference evidence="3" key="1">
    <citation type="submission" date="2018-09" db="EMBL/GenBank/DDBJ databases">
        <authorList>
            <person name="Tuo L."/>
        </authorList>
    </citation>
    <scope>NUCLEOTIDE SEQUENCE [LARGE SCALE GENOMIC DNA]</scope>
    <source>
        <strain evidence="3">M2BS4Y-1</strain>
    </source>
</reference>
<feature type="domain" description="AB hydrolase-1" evidence="1">
    <location>
        <begin position="33"/>
        <end position="177"/>
    </location>
</feature>
<name>A0A3A1WJ46_9HYPH</name>